<reference evidence="1" key="1">
    <citation type="submission" date="2022-10" db="EMBL/GenBank/DDBJ databases">
        <title>Culturing micro-colonial fungi from biological soil crusts in the Mojave desert and describing Neophaeococcomyces mojavensis, and introducing the new genera and species Taxawa tesnikishii.</title>
        <authorList>
            <person name="Kurbessoian T."/>
            <person name="Stajich J.E."/>
        </authorList>
    </citation>
    <scope>NUCLEOTIDE SEQUENCE</scope>
    <source>
        <strain evidence="1">JES_112</strain>
    </source>
</reference>
<organism evidence="1 2">
    <name type="scientific">Neophaeococcomyces mojaviensis</name>
    <dbReference type="NCBI Taxonomy" id="3383035"/>
    <lineage>
        <taxon>Eukaryota</taxon>
        <taxon>Fungi</taxon>
        <taxon>Dikarya</taxon>
        <taxon>Ascomycota</taxon>
        <taxon>Pezizomycotina</taxon>
        <taxon>Eurotiomycetes</taxon>
        <taxon>Chaetothyriomycetidae</taxon>
        <taxon>Chaetothyriales</taxon>
        <taxon>Chaetothyriales incertae sedis</taxon>
        <taxon>Neophaeococcomyces</taxon>
    </lineage>
</organism>
<sequence>MSPLPLPAANLVSRFFSPGVTSHELSSQWQNPSDVFSVLLVLGGNVIQAALAQLTGSKITPIAFSFGWVAHGVSAVHSAVGENKLMPIADCQCKVINGKTGYVRDNVSWIIGRIVRDFETWMDHHKPDGPIRRHLQSMIARRWKMDKARAEERRKKGEVIPEPEEPTQTGLCVSVYQAEEARPGYPGYDLLYFLGFATIILQFGIAAIPCALYGDWGELLITAAGTALCLASGSLSQWAKEKWTARRNSRSTFILSRGNGSQHAIVVLGSGKGLDLEDLAAVPTKVDIWASRSMQISTMILSILWICLLISAAGLSQHTWYLLVIGGIGIIENIFVAGRWRRPEHFGIPLRFVEVLGEPKVMDSLFAVEEKYPHVGRAMLETFFPGRLSPEESRTWEDLEETAERREEAQKKAGDQQ</sequence>
<evidence type="ECO:0000313" key="1">
    <source>
        <dbReference type="EMBL" id="KAJ9655999.1"/>
    </source>
</evidence>
<dbReference type="EMBL" id="JAPDRQ010000085">
    <property type="protein sequence ID" value="KAJ9655999.1"/>
    <property type="molecule type" value="Genomic_DNA"/>
</dbReference>
<evidence type="ECO:0000313" key="2">
    <source>
        <dbReference type="Proteomes" id="UP001172386"/>
    </source>
</evidence>
<proteinExistence type="predicted"/>
<name>A0ACC3A694_9EURO</name>
<gene>
    <name evidence="1" type="ORF">H2198_005252</name>
</gene>
<dbReference type="Proteomes" id="UP001172386">
    <property type="component" value="Unassembled WGS sequence"/>
</dbReference>
<keyword evidence="2" id="KW-1185">Reference proteome</keyword>
<comment type="caution">
    <text evidence="1">The sequence shown here is derived from an EMBL/GenBank/DDBJ whole genome shotgun (WGS) entry which is preliminary data.</text>
</comment>
<accession>A0ACC3A694</accession>
<protein>
    <submittedName>
        <fullName evidence="1">Uncharacterized protein</fullName>
    </submittedName>
</protein>